<evidence type="ECO:0000313" key="1">
    <source>
        <dbReference type="EMBL" id="QOY91273.1"/>
    </source>
</evidence>
<dbReference type="AlphaFoldDB" id="A0A7S7NWV6"/>
<dbReference type="RefSeq" id="WP_194452927.1">
    <property type="nucleotide sequence ID" value="NZ_CP063849.1"/>
</dbReference>
<accession>A0A7S7NWV6</accession>
<dbReference type="EMBL" id="CP063849">
    <property type="protein sequence ID" value="QOY91273.1"/>
    <property type="molecule type" value="Genomic_DNA"/>
</dbReference>
<name>A0A7S7NWV6_PALFE</name>
<proteinExistence type="predicted"/>
<sequence length="265" mass="29851">MAVVDLNNLVMTRPVVIGPTEIDLHLGHAVQLKSARIRAEADVTLMDGIPGSFTGSWKFGFIQLEYSETNYARYRGRQQSHGSTLSTSTRRFLVRDTDETAPDIWYDPPSGGVVEGRGTQVLRTTTPIPSAGRLTTHVMMEDRPTQPFSTRITNGSTGFFNFLHHMESTFMFCTILAAQEPGGRFHFLKHFYWNLDFEGFFDQDLTGRIRLSRVVRRGVNLQGALHSGAPRDPRFHGRELDQSLRIANNFGTRDVFSRTWDGPAA</sequence>
<reference evidence="1 2" key="1">
    <citation type="submission" date="2020-10" db="EMBL/GenBank/DDBJ databases">
        <title>Complete genome sequence of Paludibaculum fermentans P105T, a facultatively anaerobic acidobacterium capable of dissimilatory Fe(III) reduction.</title>
        <authorList>
            <person name="Dedysh S.N."/>
            <person name="Beletsky A.V."/>
            <person name="Kulichevskaya I.S."/>
            <person name="Mardanov A.V."/>
            <person name="Ravin N.V."/>
        </authorList>
    </citation>
    <scope>NUCLEOTIDE SEQUENCE [LARGE SCALE GENOMIC DNA]</scope>
    <source>
        <strain evidence="1 2">P105</strain>
    </source>
</reference>
<dbReference type="Proteomes" id="UP000593892">
    <property type="component" value="Chromosome"/>
</dbReference>
<evidence type="ECO:0000313" key="2">
    <source>
        <dbReference type="Proteomes" id="UP000593892"/>
    </source>
</evidence>
<gene>
    <name evidence="1" type="ORF">IRI77_15390</name>
</gene>
<keyword evidence="2" id="KW-1185">Reference proteome</keyword>
<protein>
    <submittedName>
        <fullName evidence="1">Uncharacterized protein</fullName>
    </submittedName>
</protein>
<organism evidence="1 2">
    <name type="scientific">Paludibaculum fermentans</name>
    <dbReference type="NCBI Taxonomy" id="1473598"/>
    <lineage>
        <taxon>Bacteria</taxon>
        <taxon>Pseudomonadati</taxon>
        <taxon>Acidobacteriota</taxon>
        <taxon>Terriglobia</taxon>
        <taxon>Bryobacterales</taxon>
        <taxon>Bryobacteraceae</taxon>
        <taxon>Paludibaculum</taxon>
    </lineage>
</organism>
<dbReference type="KEGG" id="pfer:IRI77_15390"/>